<accession>A0A494VKT3</accession>
<gene>
    <name evidence="2" type="ORF">HYN43_004540</name>
</gene>
<evidence type="ECO:0000313" key="3">
    <source>
        <dbReference type="Proteomes" id="UP000270046"/>
    </source>
</evidence>
<dbReference type="KEGG" id="muh:HYN43_004540"/>
<protein>
    <submittedName>
        <fullName evidence="2">Uncharacterized protein</fullName>
    </submittedName>
</protein>
<name>A0A494VKT3_9SPHI</name>
<keyword evidence="1" id="KW-0732">Signal</keyword>
<dbReference type="OrthoDB" id="671991at2"/>
<feature type="signal peptide" evidence="1">
    <location>
        <begin position="1"/>
        <end position="24"/>
    </location>
</feature>
<dbReference type="Proteomes" id="UP000270046">
    <property type="component" value="Chromosome"/>
</dbReference>
<reference evidence="2 3" key="1">
    <citation type="submission" date="2018-10" db="EMBL/GenBank/DDBJ databases">
        <title>Genome sequencing of Mucilaginibacter sp. HYN0043.</title>
        <authorList>
            <person name="Kim M."/>
            <person name="Yi H."/>
        </authorList>
    </citation>
    <scope>NUCLEOTIDE SEQUENCE [LARGE SCALE GENOMIC DNA]</scope>
    <source>
        <strain evidence="2 3">HYN0043</strain>
    </source>
</reference>
<feature type="chain" id="PRO_5019801457" evidence="1">
    <location>
        <begin position="25"/>
        <end position="111"/>
    </location>
</feature>
<evidence type="ECO:0000313" key="2">
    <source>
        <dbReference type="EMBL" id="AYL94609.1"/>
    </source>
</evidence>
<proteinExistence type="predicted"/>
<sequence length="111" mass="12156">MNNYFYPVKLLCLLLSVFVLVLTAKPCCSDYDCRAQLSPQKEHAGKSAKEKECPGCSPFFTCGSCVGFIVSKPLSFNTVVVAQTASVVYSRYNQPLIQSVALSVWQPPKIG</sequence>
<dbReference type="AlphaFoldDB" id="A0A494VKT3"/>
<organism evidence="2 3">
    <name type="scientific">Mucilaginibacter celer</name>
    <dbReference type="NCBI Taxonomy" id="2305508"/>
    <lineage>
        <taxon>Bacteria</taxon>
        <taxon>Pseudomonadati</taxon>
        <taxon>Bacteroidota</taxon>
        <taxon>Sphingobacteriia</taxon>
        <taxon>Sphingobacteriales</taxon>
        <taxon>Sphingobacteriaceae</taxon>
        <taxon>Mucilaginibacter</taxon>
    </lineage>
</organism>
<evidence type="ECO:0000256" key="1">
    <source>
        <dbReference type="SAM" id="SignalP"/>
    </source>
</evidence>
<dbReference type="EMBL" id="CP032869">
    <property type="protein sequence ID" value="AYL94609.1"/>
    <property type="molecule type" value="Genomic_DNA"/>
</dbReference>
<keyword evidence="3" id="KW-1185">Reference proteome</keyword>